<evidence type="ECO:0000313" key="2">
    <source>
        <dbReference type="EMBL" id="KAJ0964188.1"/>
    </source>
</evidence>
<dbReference type="PANTHER" id="PTHR37614">
    <property type="entry name" value="OS02G0121400 PROTEIN"/>
    <property type="match status" value="1"/>
</dbReference>
<sequence>MKRSFISFSRLQRRGPSLQPWRNPHHPALPSSMDFSPTADELEVADVLLQLQHPFIINPEPPPLRYVDILPRWGRRRPRTIPSPDPSPPPETKEPIPDAAAVAAASSPSTPMSFPATSEEAEPKPSPKKPWPFPNSKLHKEWLRRENEKIALLSALKVKFFQDLAALKSSHQRLQARNSWLKNIRFQLKGEERKRRRVMGNEGGNRNNGSDHARLDGQHPMNGWDATAVGPNVGKRVWMLPDLNETAEEVDRRERAAQARKQRLEMQRKKRSPPLPPRPPTRCKISRIRST</sequence>
<organism evidence="2 3">
    <name type="scientific">Dioscorea zingiberensis</name>
    <dbReference type="NCBI Taxonomy" id="325984"/>
    <lineage>
        <taxon>Eukaryota</taxon>
        <taxon>Viridiplantae</taxon>
        <taxon>Streptophyta</taxon>
        <taxon>Embryophyta</taxon>
        <taxon>Tracheophyta</taxon>
        <taxon>Spermatophyta</taxon>
        <taxon>Magnoliopsida</taxon>
        <taxon>Liliopsida</taxon>
        <taxon>Dioscoreales</taxon>
        <taxon>Dioscoreaceae</taxon>
        <taxon>Dioscorea</taxon>
    </lineage>
</organism>
<proteinExistence type="predicted"/>
<comment type="caution">
    <text evidence="2">The sequence shown here is derived from an EMBL/GenBank/DDBJ whole genome shotgun (WGS) entry which is preliminary data.</text>
</comment>
<reference evidence="2" key="2">
    <citation type="journal article" date="2022" name="Hortic Res">
        <title>The genome of Dioscorea zingiberensis sheds light on the biosynthesis, origin and evolution of the medicinally important diosgenin saponins.</title>
        <authorList>
            <person name="Li Y."/>
            <person name="Tan C."/>
            <person name="Li Z."/>
            <person name="Guo J."/>
            <person name="Li S."/>
            <person name="Chen X."/>
            <person name="Wang C."/>
            <person name="Dai X."/>
            <person name="Yang H."/>
            <person name="Song W."/>
            <person name="Hou L."/>
            <person name="Xu J."/>
            <person name="Tong Z."/>
            <person name="Xu A."/>
            <person name="Yuan X."/>
            <person name="Wang W."/>
            <person name="Yang Q."/>
            <person name="Chen L."/>
            <person name="Sun Z."/>
            <person name="Wang K."/>
            <person name="Pan B."/>
            <person name="Chen J."/>
            <person name="Bao Y."/>
            <person name="Liu F."/>
            <person name="Qi X."/>
            <person name="Gang D.R."/>
            <person name="Wen J."/>
            <person name="Li J."/>
        </authorList>
    </citation>
    <scope>NUCLEOTIDE SEQUENCE</scope>
    <source>
        <strain evidence="2">Dzin_1.0</strain>
    </source>
</reference>
<name>A0A9D5H5Q0_9LILI</name>
<accession>A0A9D5H5Q0</accession>
<gene>
    <name evidence="2" type="ORF">J5N97_029310</name>
</gene>
<protein>
    <submittedName>
        <fullName evidence="2">Uncharacterized protein</fullName>
    </submittedName>
</protein>
<reference evidence="2" key="1">
    <citation type="submission" date="2021-03" db="EMBL/GenBank/DDBJ databases">
        <authorList>
            <person name="Li Z."/>
            <person name="Yang C."/>
        </authorList>
    </citation>
    <scope>NUCLEOTIDE SEQUENCE</scope>
    <source>
        <strain evidence="2">Dzin_1.0</strain>
        <tissue evidence="2">Leaf</tissue>
    </source>
</reference>
<feature type="compositionally biased region" description="Pro residues" evidence="1">
    <location>
        <begin position="81"/>
        <end position="90"/>
    </location>
</feature>
<dbReference type="Proteomes" id="UP001085076">
    <property type="component" value="Miscellaneous, Linkage group lg09"/>
</dbReference>
<feature type="compositionally biased region" description="Polar residues" evidence="1">
    <location>
        <begin position="1"/>
        <end position="10"/>
    </location>
</feature>
<feature type="compositionally biased region" description="Low complexity" evidence="1">
    <location>
        <begin position="97"/>
        <end position="118"/>
    </location>
</feature>
<evidence type="ECO:0000256" key="1">
    <source>
        <dbReference type="SAM" id="MobiDB-lite"/>
    </source>
</evidence>
<feature type="region of interest" description="Disordered" evidence="1">
    <location>
        <begin position="77"/>
        <end position="134"/>
    </location>
</feature>
<dbReference type="EMBL" id="JAGGNH010000009">
    <property type="protein sequence ID" value="KAJ0964188.1"/>
    <property type="molecule type" value="Genomic_DNA"/>
</dbReference>
<feature type="region of interest" description="Disordered" evidence="1">
    <location>
        <begin position="247"/>
        <end position="291"/>
    </location>
</feature>
<evidence type="ECO:0000313" key="3">
    <source>
        <dbReference type="Proteomes" id="UP001085076"/>
    </source>
</evidence>
<feature type="region of interest" description="Disordered" evidence="1">
    <location>
        <begin position="1"/>
        <end position="34"/>
    </location>
</feature>
<keyword evidence="3" id="KW-1185">Reference proteome</keyword>
<dbReference type="PANTHER" id="PTHR37614:SF2">
    <property type="entry name" value="OS02G0121400 PROTEIN"/>
    <property type="match status" value="1"/>
</dbReference>
<dbReference type="AlphaFoldDB" id="A0A9D5H5Q0"/>
<feature type="compositionally biased region" description="Basic and acidic residues" evidence="1">
    <location>
        <begin position="249"/>
        <end position="267"/>
    </location>
</feature>